<dbReference type="OrthoDB" id="350602at2"/>
<evidence type="ECO:0000256" key="4">
    <source>
        <dbReference type="ARBA" id="ARBA00022683"/>
    </source>
</evidence>
<dbReference type="RefSeq" id="WP_051646800.1">
    <property type="nucleotide sequence ID" value="NZ_CADAIQ010000067.1"/>
</dbReference>
<evidence type="ECO:0000256" key="2">
    <source>
        <dbReference type="ARBA" id="ARBA00022597"/>
    </source>
</evidence>
<dbReference type="AlphaFoldDB" id="A0A1H6QCQ5"/>
<dbReference type="PANTHER" id="PTHR34382:SF7">
    <property type="entry name" value="PTS SYSTEM N,N'-DIACETYLCHITOBIOSE-SPECIFIC EIIA COMPONENT"/>
    <property type="match status" value="1"/>
</dbReference>
<evidence type="ECO:0000256" key="7">
    <source>
        <dbReference type="PROSITE-ProRule" id="PRU00418"/>
    </source>
</evidence>
<dbReference type="SUPFAM" id="SSF46973">
    <property type="entry name" value="Enzyme IIa from lactose specific PTS, IIa-lac"/>
    <property type="match status" value="1"/>
</dbReference>
<evidence type="ECO:0000313" key="8">
    <source>
        <dbReference type="EMBL" id="SEI41508.1"/>
    </source>
</evidence>
<reference evidence="9" key="1">
    <citation type="submission" date="2016-10" db="EMBL/GenBank/DDBJ databases">
        <authorList>
            <person name="Varghese N."/>
        </authorList>
    </citation>
    <scope>NUCLEOTIDE SEQUENCE [LARGE SCALE GENOMIC DNA]</scope>
    <source>
        <strain evidence="9">DSM 20406</strain>
    </source>
</reference>
<name>A0A1H6QCQ5_9FIRM</name>
<sequence length="118" mass="13470">MENLDLISFRIISFVGVAKSKYLEAVKKAEEGDFEKAERFIVDGDNEFNKGHEVHAKLITEEAKGNRTIPTILLMHAEDQLLSAETIKIMALQMIKMYKQMNELKKEDLNDEKGLSVL</sequence>
<feature type="active site" description="Tele-phosphohistidine intermediate" evidence="5">
    <location>
        <position position="76"/>
    </location>
</feature>
<dbReference type="InterPro" id="IPR003188">
    <property type="entry name" value="PTS_IIA_lac/cel"/>
</dbReference>
<accession>A0A1H6QCQ5</accession>
<dbReference type="GO" id="GO:0009401">
    <property type="term" value="P:phosphoenolpyruvate-dependent sugar phosphotransferase system"/>
    <property type="evidence" value="ECO:0007669"/>
    <property type="project" value="UniProtKB-KW"/>
</dbReference>
<feature type="binding site" evidence="6">
    <location>
        <position position="79"/>
    </location>
    <ligand>
        <name>Mg(2+)</name>
        <dbReference type="ChEBI" id="CHEBI:18420"/>
        <note>ligand shared between all trimeric partners</note>
    </ligand>
</feature>
<keyword evidence="2" id="KW-0762">Sugar transport</keyword>
<dbReference type="GeneID" id="54119375"/>
<dbReference type="GO" id="GO:0046872">
    <property type="term" value="F:metal ion binding"/>
    <property type="evidence" value="ECO:0007669"/>
    <property type="project" value="UniProtKB-KW"/>
</dbReference>
<protein>
    <submittedName>
        <fullName evidence="8">PTS system, cellobiose-specific IIA component</fullName>
    </submittedName>
</protein>
<dbReference type="InterPro" id="IPR036542">
    <property type="entry name" value="PTS_IIA_lac/cel_sf"/>
</dbReference>
<evidence type="ECO:0000256" key="6">
    <source>
        <dbReference type="PIRSR" id="PIRSR000699-2"/>
    </source>
</evidence>
<dbReference type="Pfam" id="PF02255">
    <property type="entry name" value="PTS_IIA"/>
    <property type="match status" value="1"/>
</dbReference>
<dbReference type="STRING" id="322505.SAMN04487836_1166"/>
<proteinExistence type="predicted"/>
<dbReference type="GO" id="GO:0016740">
    <property type="term" value="F:transferase activity"/>
    <property type="evidence" value="ECO:0007669"/>
    <property type="project" value="UniProtKB-KW"/>
</dbReference>
<keyword evidence="6" id="KW-0479">Metal-binding</keyword>
<dbReference type="Gene3D" id="1.20.58.80">
    <property type="entry name" value="Phosphotransferase system, lactose/cellobiose-type IIA subunit"/>
    <property type="match status" value="1"/>
</dbReference>
<dbReference type="eggNOG" id="COG1447">
    <property type="taxonomic scope" value="Bacteria"/>
</dbReference>
<organism evidence="8 9">
    <name type="scientific">Sharpea azabuensis</name>
    <dbReference type="NCBI Taxonomy" id="322505"/>
    <lineage>
        <taxon>Bacteria</taxon>
        <taxon>Bacillati</taxon>
        <taxon>Bacillota</taxon>
        <taxon>Erysipelotrichia</taxon>
        <taxon>Erysipelotrichales</taxon>
        <taxon>Coprobacillaceae</taxon>
        <taxon>Sharpea</taxon>
    </lineage>
</organism>
<gene>
    <name evidence="8" type="ORF">SAMN04487834_100326</name>
</gene>
<evidence type="ECO:0000256" key="1">
    <source>
        <dbReference type="ARBA" id="ARBA00022448"/>
    </source>
</evidence>
<dbReference type="PROSITE" id="PS51095">
    <property type="entry name" value="PTS_EIIA_TYPE_3"/>
    <property type="match status" value="1"/>
</dbReference>
<keyword evidence="4" id="KW-0598">Phosphotransferase system</keyword>
<dbReference type="Proteomes" id="UP000183028">
    <property type="component" value="Unassembled WGS sequence"/>
</dbReference>
<evidence type="ECO:0000313" key="9">
    <source>
        <dbReference type="Proteomes" id="UP000183028"/>
    </source>
</evidence>
<evidence type="ECO:0000256" key="3">
    <source>
        <dbReference type="ARBA" id="ARBA00022679"/>
    </source>
</evidence>
<feature type="modified residue" description="Phosphohistidine; by HPr" evidence="7">
    <location>
        <position position="76"/>
    </location>
</feature>
<keyword evidence="1" id="KW-0813">Transport</keyword>
<dbReference type="PANTHER" id="PTHR34382">
    <property type="entry name" value="PTS SYSTEM N,N'-DIACETYLCHITOBIOSE-SPECIFIC EIIA COMPONENT"/>
    <property type="match status" value="1"/>
</dbReference>
<keyword evidence="9" id="KW-1185">Reference proteome</keyword>
<keyword evidence="3" id="KW-0808">Transferase</keyword>
<dbReference type="PIRSF" id="PIRSF000699">
    <property type="entry name" value="PTS_IILac_III"/>
    <property type="match status" value="1"/>
</dbReference>
<comment type="cofactor">
    <cofactor evidence="6">
        <name>Mg(2+)</name>
        <dbReference type="ChEBI" id="CHEBI:18420"/>
    </cofactor>
    <text evidence="6">Binds 1 Mg(2+) ion per trimer.</text>
</comment>
<keyword evidence="6" id="KW-0460">Magnesium</keyword>
<evidence type="ECO:0000256" key="5">
    <source>
        <dbReference type="PIRSR" id="PIRSR000699-1"/>
    </source>
</evidence>
<dbReference type="EMBL" id="FNYK01000003">
    <property type="protein sequence ID" value="SEI41508.1"/>
    <property type="molecule type" value="Genomic_DNA"/>
</dbReference>